<proteinExistence type="predicted"/>
<sequence>MRRAIKATLSNPRGLWTWLRGGKPPDCWISDINAFTEHFSKVLKGAGSAQRRRFTDIDLPDSFVRARCDLRQLIFLRDDCSLELPKTFKIDRIPPGNENLCVHHISTLQDPSAMLRRREARAPIVNASNQRSQAHIVFRCCFPRFHVTVCRTSASLGEDFQQDNMYRRDEPSPPPYIAVMSSLGEDFQQDNMYRRDEPSPPPYIAVMCENVRLGHQPVRPSGTERALLMMGPAEVGALLGAIPPHPAAPSRAPPLLASWLAAAATLAAAYRRIIIMIMIIIVIIIIIIISCRHSCWLDNLLAACSANYEQ</sequence>
<evidence type="ECO:0000313" key="3">
    <source>
        <dbReference type="Proteomes" id="UP000001058"/>
    </source>
</evidence>
<dbReference type="GeneID" id="9614485"/>
<feature type="transmembrane region" description="Helical" evidence="1">
    <location>
        <begin position="273"/>
        <end position="290"/>
    </location>
</feature>
<evidence type="ECO:0000256" key="1">
    <source>
        <dbReference type="SAM" id="Phobius"/>
    </source>
</evidence>
<accession>D8ULR8</accession>
<dbReference type="InParanoid" id="D8ULR8"/>
<organism evidence="3">
    <name type="scientific">Volvox carteri f. nagariensis</name>
    <dbReference type="NCBI Taxonomy" id="3068"/>
    <lineage>
        <taxon>Eukaryota</taxon>
        <taxon>Viridiplantae</taxon>
        <taxon>Chlorophyta</taxon>
        <taxon>core chlorophytes</taxon>
        <taxon>Chlorophyceae</taxon>
        <taxon>CS clade</taxon>
        <taxon>Chlamydomonadales</taxon>
        <taxon>Volvocaceae</taxon>
        <taxon>Volvox</taxon>
    </lineage>
</organism>
<protein>
    <submittedName>
        <fullName evidence="2">Uncharacterized protein</fullName>
    </submittedName>
</protein>
<keyword evidence="1" id="KW-0812">Transmembrane</keyword>
<name>D8ULR8_VOLCA</name>
<evidence type="ECO:0000313" key="2">
    <source>
        <dbReference type="EMBL" id="EFJ39331.1"/>
    </source>
</evidence>
<dbReference type="RefSeq" id="XP_002959604.1">
    <property type="nucleotide sequence ID" value="XM_002959558.1"/>
</dbReference>
<keyword evidence="1" id="KW-1133">Transmembrane helix</keyword>
<reference evidence="2 3" key="1">
    <citation type="journal article" date="2010" name="Science">
        <title>Genomic analysis of organismal complexity in the multicellular green alga Volvox carteri.</title>
        <authorList>
            <person name="Prochnik S.E."/>
            <person name="Umen J."/>
            <person name="Nedelcu A.M."/>
            <person name="Hallmann A."/>
            <person name="Miller S.M."/>
            <person name="Nishii I."/>
            <person name="Ferris P."/>
            <person name="Kuo A."/>
            <person name="Mitros T."/>
            <person name="Fritz-Laylin L.K."/>
            <person name="Hellsten U."/>
            <person name="Chapman J."/>
            <person name="Simakov O."/>
            <person name="Rensing S.A."/>
            <person name="Terry A."/>
            <person name="Pangilinan J."/>
            <person name="Kapitonov V."/>
            <person name="Jurka J."/>
            <person name="Salamov A."/>
            <person name="Shapiro H."/>
            <person name="Schmutz J."/>
            <person name="Grimwood J."/>
            <person name="Lindquist E."/>
            <person name="Lucas S."/>
            <person name="Grigoriev I.V."/>
            <person name="Schmitt R."/>
            <person name="Kirk D."/>
            <person name="Rokhsar D.S."/>
        </authorList>
    </citation>
    <scope>NUCLEOTIDE SEQUENCE [LARGE SCALE GENOMIC DNA]</scope>
    <source>
        <strain evidence="3">f. Nagariensis / Eve</strain>
    </source>
</reference>
<dbReference type="EMBL" id="GL378673">
    <property type="protein sequence ID" value="EFJ39331.1"/>
    <property type="molecule type" value="Genomic_DNA"/>
</dbReference>
<dbReference type="Proteomes" id="UP000001058">
    <property type="component" value="Unassembled WGS sequence"/>
</dbReference>
<dbReference type="KEGG" id="vcn:VOLCADRAFT_101106"/>
<keyword evidence="1" id="KW-0472">Membrane</keyword>
<dbReference type="AlphaFoldDB" id="D8ULR8"/>
<keyword evidence="3" id="KW-1185">Reference proteome</keyword>
<gene>
    <name evidence="2" type="ORF">VOLCADRAFT_101106</name>
</gene>